<dbReference type="Gene3D" id="3.20.20.10">
    <property type="entry name" value="Alanine racemase"/>
    <property type="match status" value="1"/>
</dbReference>
<reference evidence="5 6" key="1">
    <citation type="submission" date="2018-04" db="EMBL/GenBank/DDBJ databases">
        <title>Genomic Encyclopedia of Archaeal and Bacterial Type Strains, Phase II (KMG-II): from individual species to whole genera.</title>
        <authorList>
            <person name="Goeker M."/>
        </authorList>
    </citation>
    <scope>NUCLEOTIDE SEQUENCE [LARGE SCALE GENOMIC DNA]</scope>
    <source>
        <strain evidence="5 6">DSM 26809</strain>
    </source>
</reference>
<dbReference type="InterPro" id="IPR022643">
    <property type="entry name" value="De-COase2_C"/>
</dbReference>
<dbReference type="OrthoDB" id="9802241at2"/>
<dbReference type="GO" id="GO:0009089">
    <property type="term" value="P:lysine biosynthetic process via diaminopimelate"/>
    <property type="evidence" value="ECO:0007669"/>
    <property type="project" value="TreeGrafter"/>
</dbReference>
<comment type="cofactor">
    <cofactor evidence="1">
        <name>pyridoxal 5'-phosphate</name>
        <dbReference type="ChEBI" id="CHEBI:597326"/>
    </cofactor>
</comment>
<dbReference type="Proteomes" id="UP000244168">
    <property type="component" value="Unassembled WGS sequence"/>
</dbReference>
<evidence type="ECO:0000256" key="1">
    <source>
        <dbReference type="ARBA" id="ARBA00001933"/>
    </source>
</evidence>
<dbReference type="GO" id="GO:0008836">
    <property type="term" value="F:diaminopimelate decarboxylase activity"/>
    <property type="evidence" value="ECO:0007669"/>
    <property type="project" value="TreeGrafter"/>
</dbReference>
<evidence type="ECO:0000256" key="2">
    <source>
        <dbReference type="ARBA" id="ARBA00022898"/>
    </source>
</evidence>
<evidence type="ECO:0000313" key="6">
    <source>
        <dbReference type="Proteomes" id="UP000244168"/>
    </source>
</evidence>
<comment type="caution">
    <text evidence="5">The sequence shown here is derived from an EMBL/GenBank/DDBJ whole genome shotgun (WGS) entry which is preliminary data.</text>
</comment>
<feature type="domain" description="Orn/DAP/Arg decarboxylase 2 N-terminal" evidence="4">
    <location>
        <begin position="63"/>
        <end position="309"/>
    </location>
</feature>
<dbReference type="InterPro" id="IPR009006">
    <property type="entry name" value="Ala_racemase/Decarboxylase_C"/>
</dbReference>
<dbReference type="SUPFAM" id="SSF50621">
    <property type="entry name" value="Alanine racemase C-terminal domain-like"/>
    <property type="match status" value="1"/>
</dbReference>
<dbReference type="Pfam" id="PF02784">
    <property type="entry name" value="Orn_Arg_deC_N"/>
    <property type="match status" value="1"/>
</dbReference>
<accession>A0A2T5JBA5</accession>
<evidence type="ECO:0000259" key="4">
    <source>
        <dbReference type="Pfam" id="PF02784"/>
    </source>
</evidence>
<dbReference type="CDD" id="cd06841">
    <property type="entry name" value="PLPDE_III_MccE_like"/>
    <property type="match status" value="1"/>
</dbReference>
<dbReference type="RefSeq" id="WP_107828256.1">
    <property type="nucleotide sequence ID" value="NZ_CP160205.1"/>
</dbReference>
<protein>
    <submittedName>
        <fullName evidence="5">Diaminopimelate decarboxylase</fullName>
    </submittedName>
</protein>
<proteinExistence type="predicted"/>
<feature type="domain" description="Orn/DAP/Arg decarboxylase 2 C-terminal" evidence="3">
    <location>
        <begin position="310"/>
        <end position="399"/>
    </location>
</feature>
<dbReference type="InterPro" id="IPR029066">
    <property type="entry name" value="PLP-binding_barrel"/>
</dbReference>
<dbReference type="Pfam" id="PF00278">
    <property type="entry name" value="Orn_DAP_Arg_deC"/>
    <property type="match status" value="1"/>
</dbReference>
<name>A0A2T5JBA5_9SPHI</name>
<keyword evidence="6" id="KW-1185">Reference proteome</keyword>
<dbReference type="PANTHER" id="PTHR43727">
    <property type="entry name" value="DIAMINOPIMELATE DECARBOXYLASE"/>
    <property type="match status" value="1"/>
</dbReference>
<dbReference type="PANTHER" id="PTHR43727:SF2">
    <property type="entry name" value="GROUP IV DECARBOXYLASE"/>
    <property type="match status" value="1"/>
</dbReference>
<evidence type="ECO:0000313" key="5">
    <source>
        <dbReference type="EMBL" id="PTQ98069.1"/>
    </source>
</evidence>
<dbReference type="AlphaFoldDB" id="A0A2T5JBA5"/>
<sequence length="461" mass="52083">MAKLKYERPVIKKMNAGLMNKFGTRTEFQPVRAIDGVPVLSLIEGYGSPLFVLSERQIRRNYQSAARSFKTRYPKVQFAWSYKTNYLNAVCQIFHQEGSWAEVVSGFEYRKALGNGVAGNQIIFNGPDKHRNDLLLAIENDSLIHIDNFDELYSLIELCNQINKKPRVAIRVNMDTGVYPLWDRFGFNYENGQAWNAISKIVASGKMQLVGLHCHIGTFMLTTSAYMAAATKMCELATRCKNLLHNPVEYLDLGGGFPSTNTLRGAYLPGVDTVPSIDDFAEAITTTILEYGFKQEELPLLILETGRALIDDAGYLLGSVVANKRLSDGRRATIVNFGVNTLFTAFWYEHKITPAQDFTEHTEDMVLYGPLCMNIDVVRENISLPLLNPGDHVVVHKVGAYNMTQWMQFITTRPAVVMIDEQQQVHLVRQAENLEYIEQMEQVPAHLNSHSLDAPSKERNF</sequence>
<dbReference type="EMBL" id="QAOQ01000003">
    <property type="protein sequence ID" value="PTQ98069.1"/>
    <property type="molecule type" value="Genomic_DNA"/>
</dbReference>
<organism evidence="5 6">
    <name type="scientific">Mucilaginibacter yixingensis</name>
    <dbReference type="NCBI Taxonomy" id="1295612"/>
    <lineage>
        <taxon>Bacteria</taxon>
        <taxon>Pseudomonadati</taxon>
        <taxon>Bacteroidota</taxon>
        <taxon>Sphingobacteriia</taxon>
        <taxon>Sphingobacteriales</taxon>
        <taxon>Sphingobacteriaceae</taxon>
        <taxon>Mucilaginibacter</taxon>
    </lineage>
</organism>
<evidence type="ECO:0000259" key="3">
    <source>
        <dbReference type="Pfam" id="PF00278"/>
    </source>
</evidence>
<dbReference type="SUPFAM" id="SSF51419">
    <property type="entry name" value="PLP-binding barrel"/>
    <property type="match status" value="1"/>
</dbReference>
<keyword evidence="2" id="KW-0663">Pyridoxal phosphate</keyword>
<dbReference type="InterPro" id="IPR022644">
    <property type="entry name" value="De-COase2_N"/>
</dbReference>
<dbReference type="Gene3D" id="2.40.37.10">
    <property type="entry name" value="Lyase, Ornithine Decarboxylase, Chain A, domain 1"/>
    <property type="match status" value="1"/>
</dbReference>
<gene>
    <name evidence="5" type="ORF">C8P68_103229</name>
</gene>